<reference evidence="3 6" key="2">
    <citation type="submission" date="2020-12" db="EMBL/GenBank/DDBJ databases">
        <title>FDA dAtabase for Regulatory Grade micrObial Sequences (FDA-ARGOS): Supporting development and validation of Infectious Disease Dx tests.</title>
        <authorList>
            <person name="Sproer C."/>
            <person name="Gronow S."/>
            <person name="Severitt S."/>
            <person name="Schroder I."/>
            <person name="Tallon L."/>
            <person name="Sadzewicz L."/>
            <person name="Zhao X."/>
            <person name="Boylan J."/>
            <person name="Ott S."/>
            <person name="Bowen H."/>
            <person name="Vavikolanu K."/>
            <person name="Mehta A."/>
            <person name="Aluvathingal J."/>
            <person name="Nadendla S."/>
            <person name="Lowell S."/>
            <person name="Myers T."/>
            <person name="Yan Y."/>
            <person name="Sichtig H."/>
        </authorList>
    </citation>
    <scope>NUCLEOTIDE SEQUENCE [LARGE SCALE GENOMIC DNA]</scope>
    <source>
        <strain evidence="3 6">FDAARGOS_872</strain>
    </source>
</reference>
<dbReference type="Proteomes" id="UP000594903">
    <property type="component" value="Chromosome"/>
</dbReference>
<keyword evidence="2" id="KW-0812">Transmembrane</keyword>
<organism evidence="4 5">
    <name type="scientific">Oligella ureolytica</name>
    <dbReference type="NCBI Taxonomy" id="90244"/>
    <lineage>
        <taxon>Bacteria</taxon>
        <taxon>Pseudomonadati</taxon>
        <taxon>Pseudomonadota</taxon>
        <taxon>Betaproteobacteria</taxon>
        <taxon>Burkholderiales</taxon>
        <taxon>Alcaligenaceae</taxon>
        <taxon>Oligella</taxon>
    </lineage>
</organism>
<name>A0A378XHM3_9BURK</name>
<dbReference type="EMBL" id="UGSB01000001">
    <property type="protein sequence ID" value="SUA56119.1"/>
    <property type="molecule type" value="Genomic_DNA"/>
</dbReference>
<gene>
    <name evidence="3" type="ORF">I6G29_09660</name>
    <name evidence="4" type="ORF">NCTC11997_01999</name>
</gene>
<dbReference type="EMBL" id="CP065725">
    <property type="protein sequence ID" value="QPT39425.1"/>
    <property type="molecule type" value="Genomic_DNA"/>
</dbReference>
<evidence type="ECO:0000313" key="5">
    <source>
        <dbReference type="Proteomes" id="UP000254603"/>
    </source>
</evidence>
<sequence>MSSLFSYPNILWLALVLVAFLVIIHLLAMKMLANHFRKKYPEAFGADGKLRKAQENAALVGTAGALKMAAEDAEKAAQEKATATQAALKASEQGDGASSDANLNDTEQK</sequence>
<feature type="region of interest" description="Disordered" evidence="1">
    <location>
        <begin position="77"/>
        <end position="109"/>
    </location>
</feature>
<protein>
    <submittedName>
        <fullName evidence="4">Uncharacterized protein</fullName>
    </submittedName>
</protein>
<feature type="transmembrane region" description="Helical" evidence="2">
    <location>
        <begin position="6"/>
        <end position="29"/>
    </location>
</feature>
<dbReference type="STRING" id="1122619.GCA_000373745_00372"/>
<feature type="compositionally biased region" description="Polar residues" evidence="1">
    <location>
        <begin position="99"/>
        <end position="109"/>
    </location>
</feature>
<dbReference type="AlphaFoldDB" id="A0A378XHM3"/>
<feature type="compositionally biased region" description="Low complexity" evidence="1">
    <location>
        <begin position="79"/>
        <end position="91"/>
    </location>
</feature>
<evidence type="ECO:0000256" key="2">
    <source>
        <dbReference type="SAM" id="Phobius"/>
    </source>
</evidence>
<dbReference type="RefSeq" id="WP_018573552.1">
    <property type="nucleotide sequence ID" value="NZ_CP065725.1"/>
</dbReference>
<proteinExistence type="predicted"/>
<evidence type="ECO:0000256" key="1">
    <source>
        <dbReference type="SAM" id="MobiDB-lite"/>
    </source>
</evidence>
<accession>A0A378XHM3</accession>
<evidence type="ECO:0000313" key="4">
    <source>
        <dbReference type="EMBL" id="SUA56119.1"/>
    </source>
</evidence>
<dbReference type="Proteomes" id="UP000254603">
    <property type="component" value="Unassembled WGS sequence"/>
</dbReference>
<keyword evidence="6" id="KW-1185">Reference proteome</keyword>
<evidence type="ECO:0000313" key="6">
    <source>
        <dbReference type="Proteomes" id="UP000594903"/>
    </source>
</evidence>
<reference evidence="4 5" key="1">
    <citation type="submission" date="2018-06" db="EMBL/GenBank/DDBJ databases">
        <authorList>
            <consortium name="Pathogen Informatics"/>
            <person name="Doyle S."/>
        </authorList>
    </citation>
    <scope>NUCLEOTIDE SEQUENCE [LARGE SCALE GENOMIC DNA]</scope>
    <source>
        <strain evidence="4 5">NCTC11997</strain>
    </source>
</reference>
<evidence type="ECO:0000313" key="3">
    <source>
        <dbReference type="EMBL" id="QPT39425.1"/>
    </source>
</evidence>
<keyword evidence="2" id="KW-1133">Transmembrane helix</keyword>
<keyword evidence="2" id="KW-0472">Membrane</keyword>